<dbReference type="Gene3D" id="3.40.395.10">
    <property type="entry name" value="Adenoviral Proteinase, Chain A"/>
    <property type="match status" value="1"/>
</dbReference>
<reference evidence="5" key="2">
    <citation type="submission" date="2018-10" db="UniProtKB">
        <authorList>
            <consortium name="EnsemblPlants"/>
        </authorList>
    </citation>
    <scope>IDENTIFICATION</scope>
</reference>
<dbReference type="Gramene" id="TraesROB_scaffold_012643_01G000200.1">
    <property type="protein sequence ID" value="TraesROB_scaffold_012643_01G000200.1"/>
    <property type="gene ID" value="TraesROB_scaffold_012643_01G000200"/>
</dbReference>
<dbReference type="Pfam" id="PF02902">
    <property type="entry name" value="Peptidase_C48"/>
    <property type="match status" value="1"/>
</dbReference>
<keyword evidence="3" id="KW-0378">Hydrolase</keyword>
<dbReference type="AlphaFoldDB" id="A0A3B6QLC2"/>
<keyword evidence="6" id="KW-1185">Reference proteome</keyword>
<dbReference type="Proteomes" id="UP000019116">
    <property type="component" value="Chromosome 6D"/>
</dbReference>
<feature type="domain" description="Ubiquitin-like protease family profile" evidence="4">
    <location>
        <begin position="42"/>
        <end position="229"/>
    </location>
</feature>
<dbReference type="Gramene" id="TraesCS6D03G0736000.1">
    <property type="protein sequence ID" value="TraesCS6D03G0736000.1.CDS"/>
    <property type="gene ID" value="TraesCS6D03G0736000"/>
</dbReference>
<organism evidence="5">
    <name type="scientific">Triticum aestivum</name>
    <name type="common">Wheat</name>
    <dbReference type="NCBI Taxonomy" id="4565"/>
    <lineage>
        <taxon>Eukaryota</taxon>
        <taxon>Viridiplantae</taxon>
        <taxon>Streptophyta</taxon>
        <taxon>Embryophyta</taxon>
        <taxon>Tracheophyta</taxon>
        <taxon>Spermatophyta</taxon>
        <taxon>Magnoliopsida</taxon>
        <taxon>Liliopsida</taxon>
        <taxon>Poales</taxon>
        <taxon>Poaceae</taxon>
        <taxon>BOP clade</taxon>
        <taxon>Pooideae</taxon>
        <taxon>Triticodae</taxon>
        <taxon>Triticeae</taxon>
        <taxon>Triticinae</taxon>
        <taxon>Triticum</taxon>
    </lineage>
</organism>
<evidence type="ECO:0000313" key="6">
    <source>
        <dbReference type="Proteomes" id="UP000019116"/>
    </source>
</evidence>
<dbReference type="Gramene" id="TraesNOR6D03G03814540.1">
    <property type="protein sequence ID" value="TraesNOR6D03G03814540.1"/>
    <property type="gene ID" value="TraesNOR6D03G03814540"/>
</dbReference>
<protein>
    <recommendedName>
        <fullName evidence="4">Ubiquitin-like protease family profile domain-containing protein</fullName>
    </recommendedName>
</protein>
<evidence type="ECO:0000256" key="2">
    <source>
        <dbReference type="ARBA" id="ARBA00022670"/>
    </source>
</evidence>
<dbReference type="Gramene" id="TraesSTA6D03G03766910.1">
    <property type="protein sequence ID" value="TraesSTA6D03G03766910.1"/>
    <property type="gene ID" value="TraesSTA6D03G03766910"/>
</dbReference>
<dbReference type="Gramene" id="TraesCS6D02G316100.1">
    <property type="protein sequence ID" value="TraesCS6D02G316100.1"/>
    <property type="gene ID" value="TraesCS6D02G316100"/>
</dbReference>
<dbReference type="GO" id="GO:0006508">
    <property type="term" value="P:proteolysis"/>
    <property type="evidence" value="ECO:0007669"/>
    <property type="project" value="UniProtKB-KW"/>
</dbReference>
<reference evidence="5" key="1">
    <citation type="submission" date="2018-08" db="EMBL/GenBank/DDBJ databases">
        <authorList>
            <person name="Rossello M."/>
        </authorList>
    </citation>
    <scope>NUCLEOTIDE SEQUENCE [LARGE SCALE GENOMIC DNA]</scope>
    <source>
        <strain evidence="5">cv. Chinese Spring</strain>
    </source>
</reference>
<dbReference type="Gramene" id="TraesCAD_scaffold_061070_01G000200.1">
    <property type="protein sequence ID" value="TraesCAD_scaffold_061070_01G000200.1"/>
    <property type="gene ID" value="TraesCAD_scaffold_061070_01G000200"/>
</dbReference>
<dbReference type="InterPro" id="IPR003653">
    <property type="entry name" value="Peptidase_C48_C"/>
</dbReference>
<dbReference type="EnsemblPlants" id="TraesCS6D02G316100.1">
    <property type="protein sequence ID" value="TraesCS6D02G316100.1"/>
    <property type="gene ID" value="TraesCS6D02G316100"/>
</dbReference>
<comment type="similarity">
    <text evidence="1">Belongs to the peptidase C48 family.</text>
</comment>
<dbReference type="SUPFAM" id="SSF54001">
    <property type="entry name" value="Cysteine proteinases"/>
    <property type="match status" value="1"/>
</dbReference>
<proteinExistence type="inferred from homology"/>
<evidence type="ECO:0000313" key="5">
    <source>
        <dbReference type="EnsemblPlants" id="TraesCS6D02G316100.1"/>
    </source>
</evidence>
<dbReference type="Gramene" id="TraesWEE_scaffold_064082_01G000100.1">
    <property type="protein sequence ID" value="TraesWEE_scaffold_064082_01G000100.1"/>
    <property type="gene ID" value="TraesWEE_scaffold_064082_01G000100"/>
</dbReference>
<dbReference type="SMR" id="A0A3B6QLC2"/>
<dbReference type="OrthoDB" id="661197at2759"/>
<evidence type="ECO:0000259" key="4">
    <source>
        <dbReference type="Pfam" id="PF02902"/>
    </source>
</evidence>
<keyword evidence="2" id="KW-0645">Protease</keyword>
<dbReference type="InterPro" id="IPR038765">
    <property type="entry name" value="Papain-like_cys_pep_sf"/>
</dbReference>
<dbReference type="Gramene" id="TraesJAG6D03G03756550.1">
    <property type="protein sequence ID" value="TraesJAG6D03G03756550.1"/>
    <property type="gene ID" value="TraesJAG6D03G03756550"/>
</dbReference>
<evidence type="ECO:0000256" key="1">
    <source>
        <dbReference type="ARBA" id="ARBA00005234"/>
    </source>
</evidence>
<dbReference type="GO" id="GO:0008234">
    <property type="term" value="F:cysteine-type peptidase activity"/>
    <property type="evidence" value="ECO:0007669"/>
    <property type="project" value="InterPro"/>
</dbReference>
<name>A0A3B6QLC2_WHEAT</name>
<evidence type="ECO:0000256" key="3">
    <source>
        <dbReference type="ARBA" id="ARBA00022801"/>
    </source>
</evidence>
<dbReference type="STRING" id="4565.A0A3B6QLC2"/>
<sequence length="244" mass="28712">MFFSKYLRKHIFQEYTLFLDIEGFPISYENYLNSFKVRGEIGDEVMNSFIQVLNYQSKLSSEVKPCIKKYCFTSYFTDKLLVPPELFDPVTCIREFDRINAEESLWKPDLLYFPTIKSNHWVILSINSLFERSHFFYPCGTITGTTQEELLYNLLSNYNMLCKLSKKPFNNVFSFKLQPVGPYPTNSLMHDSGHYLPLYMENFEGKAMKSFSVANIPKYRMISAFKLFKSILNKLKEEDLPIPN</sequence>
<accession>A0A3B6QLC2</accession>
<dbReference type="OMA" id="ERSHFFY"/>
<dbReference type="Gramene" id="TraesCLE_scaffold_099424_01G000100.1">
    <property type="protein sequence ID" value="TraesCLE_scaffold_099424_01G000100.1"/>
    <property type="gene ID" value="TraesCLE_scaffold_099424_01G000100"/>
</dbReference>